<dbReference type="Proteomes" id="UP000571950">
    <property type="component" value="Unassembled WGS sequence"/>
</dbReference>
<evidence type="ECO:0000313" key="1">
    <source>
        <dbReference type="EMBL" id="MBB3925835.1"/>
    </source>
</evidence>
<reference evidence="1 2" key="1">
    <citation type="submission" date="2020-08" db="EMBL/GenBank/DDBJ databases">
        <title>Genomic Encyclopedia of Type Strains, Phase IV (KMG-IV): sequencing the most valuable type-strain genomes for metagenomic binning, comparative biology and taxonomic classification.</title>
        <authorList>
            <person name="Goeker M."/>
        </authorList>
    </citation>
    <scope>NUCLEOTIDE SEQUENCE [LARGE SCALE GENOMIC DNA]</scope>
    <source>
        <strain evidence="1 2">DSM 26189</strain>
    </source>
</reference>
<evidence type="ECO:0000313" key="2">
    <source>
        <dbReference type="Proteomes" id="UP000571950"/>
    </source>
</evidence>
<dbReference type="Gene3D" id="3.40.50.12780">
    <property type="entry name" value="N-terminal domain of ligase-like"/>
    <property type="match status" value="1"/>
</dbReference>
<dbReference type="InterPro" id="IPR042099">
    <property type="entry name" value="ANL_N_sf"/>
</dbReference>
<dbReference type="EMBL" id="JACIDT010000004">
    <property type="protein sequence ID" value="MBB3925835.1"/>
    <property type="molecule type" value="Genomic_DNA"/>
</dbReference>
<dbReference type="RefSeq" id="WP_188071381.1">
    <property type="nucleotide sequence ID" value="NZ_BSPS01000070.1"/>
</dbReference>
<sequence>MATTPLAEQTDIPSMAQALCDDPAEFFHHSFTQMQSIDRELLSALQLEGLRQRFAQLKDRVPMLKKLADAQGIDRIDAIEDAVPLLFEHTMYKSYPPAFLEKGRFAEINKFLSRLSTFDLTGIDVSGCKTIDDWMELMDRESPLTIMHSSGTSGTMTFLPISKQEWDKFGKTARVIALQDFGDDPSVMDEGGDFYVIYPYFRHGGSGHVRTCDLFVKYISKSEDRLLVAFPGRMSSDLLYLAARIQAAAAKGELEKLDISPVMLARKAEYEKLQEEMPARLDAFFTDIAENYQGKRIFFWGAQNLLFNLVRIGQEKGLSHVFAPNSVIGTGGDSKNGVKMPDDWRQQVCDFVGIENTRMCYGMTEVKGWHKKCAHGHYHFCPWVIPYLLDPDTSELLPRTGRVTGRAAFFDLGSETRWGGFITGDEVTIEWDEPCACGQSTVYAMDGIERLSAKRGGDDKISCAATEGAHKEAMSFLTSFQ</sequence>
<comment type="caution">
    <text evidence="1">The sequence shown here is derived from an EMBL/GenBank/DDBJ whole genome shotgun (WGS) entry which is preliminary data.</text>
</comment>
<accession>A0A7W6BF63</accession>
<organism evidence="1 2">
    <name type="scientific">Sphingobium jiangsuense</name>
    <dbReference type="NCBI Taxonomy" id="870476"/>
    <lineage>
        <taxon>Bacteria</taxon>
        <taxon>Pseudomonadati</taxon>
        <taxon>Pseudomonadota</taxon>
        <taxon>Alphaproteobacteria</taxon>
        <taxon>Sphingomonadales</taxon>
        <taxon>Sphingomonadaceae</taxon>
        <taxon>Sphingobium</taxon>
    </lineage>
</organism>
<gene>
    <name evidence="1" type="ORF">GGR43_001550</name>
</gene>
<evidence type="ECO:0008006" key="3">
    <source>
        <dbReference type="Google" id="ProtNLM"/>
    </source>
</evidence>
<protein>
    <recommendedName>
        <fullName evidence="3">Acyl-protein synthetase LuxE domain-containing protein</fullName>
    </recommendedName>
</protein>
<name>A0A7W6BF63_9SPHN</name>
<proteinExistence type="predicted"/>
<keyword evidence="2" id="KW-1185">Reference proteome</keyword>
<dbReference type="AlphaFoldDB" id="A0A7W6BF63"/>